<comment type="caution">
    <text evidence="3">The sequence shown here is derived from an EMBL/GenBank/DDBJ whole genome shotgun (WGS) entry which is preliminary data.</text>
</comment>
<keyword evidence="4" id="KW-1185">Reference proteome</keyword>
<dbReference type="Proteomes" id="UP001221757">
    <property type="component" value="Unassembled WGS sequence"/>
</dbReference>
<sequence length="423" mass="47745">MTSTVIRILRFDRTGCCYTQPIYYHQDPMFFVKLVLLSSFNEELLGFDTSISSIVGQRAMKMTPPELFKQTKQCWEPNTTELVFTLANMFSRRTIRSRGTVCWIAEHAGQQYIIKGYWRADGRAHESAFLKELAGVKGVGQMFAFADDRDSIKAGRGFGDEETMMSDGQNTFEQIVPAHFPPQTYDVVIDWDLAKEMEKLIQDQGTDGDLRTRAYQSVKVLNGSSQLSHHDNKDDIESIFYVLYHVLFGHDTSENPLHFEALGQIADWQNIATRPRALATSKWNLLQRRGEQVLTRYTGQENTILFAIGRPNPTEFPKYTQPAAEAEYAEFLSIIDGAILKLPEVLPMPAPPSPTEDESNESASKRTRAQRIRATKAPTPSYLDPDDWPTTTNGLPARRMFDGEGRPCGQGRGVGRGRSRAGR</sequence>
<feature type="domain" description="Fungal-type protein kinase" evidence="2">
    <location>
        <begin position="184"/>
        <end position="246"/>
    </location>
</feature>
<proteinExistence type="predicted"/>
<name>A0AAD7C3J7_MYCRO</name>
<evidence type="ECO:0000256" key="1">
    <source>
        <dbReference type="SAM" id="MobiDB-lite"/>
    </source>
</evidence>
<gene>
    <name evidence="3" type="ORF">B0H17DRAFT_1106206</name>
</gene>
<dbReference type="PANTHER" id="PTHR38248">
    <property type="entry name" value="FUNK1 6"/>
    <property type="match status" value="1"/>
</dbReference>
<feature type="compositionally biased region" description="Basic residues" evidence="1">
    <location>
        <begin position="365"/>
        <end position="374"/>
    </location>
</feature>
<dbReference type="PANTHER" id="PTHR38248:SF2">
    <property type="entry name" value="FUNK1 11"/>
    <property type="match status" value="1"/>
</dbReference>
<evidence type="ECO:0000259" key="2">
    <source>
        <dbReference type="Pfam" id="PF17667"/>
    </source>
</evidence>
<dbReference type="Pfam" id="PF17667">
    <property type="entry name" value="Pkinase_fungal"/>
    <property type="match status" value="2"/>
</dbReference>
<feature type="region of interest" description="Disordered" evidence="1">
    <location>
        <begin position="346"/>
        <end position="423"/>
    </location>
</feature>
<dbReference type="InterPro" id="IPR040976">
    <property type="entry name" value="Pkinase_fungal"/>
</dbReference>
<accession>A0AAD7C3J7</accession>
<organism evidence="3 4">
    <name type="scientific">Mycena rosella</name>
    <name type="common">Pink bonnet</name>
    <name type="synonym">Agaricus rosellus</name>
    <dbReference type="NCBI Taxonomy" id="1033263"/>
    <lineage>
        <taxon>Eukaryota</taxon>
        <taxon>Fungi</taxon>
        <taxon>Dikarya</taxon>
        <taxon>Basidiomycota</taxon>
        <taxon>Agaricomycotina</taxon>
        <taxon>Agaricomycetes</taxon>
        <taxon>Agaricomycetidae</taxon>
        <taxon>Agaricales</taxon>
        <taxon>Marasmiineae</taxon>
        <taxon>Mycenaceae</taxon>
        <taxon>Mycena</taxon>
    </lineage>
</organism>
<dbReference type="AlphaFoldDB" id="A0AAD7C3J7"/>
<feature type="domain" description="Fungal-type protein kinase" evidence="2">
    <location>
        <begin position="4"/>
        <end position="144"/>
    </location>
</feature>
<reference evidence="3" key="1">
    <citation type="submission" date="2023-03" db="EMBL/GenBank/DDBJ databases">
        <title>Massive genome expansion in bonnet fungi (Mycena s.s.) driven by repeated elements and novel gene families across ecological guilds.</title>
        <authorList>
            <consortium name="Lawrence Berkeley National Laboratory"/>
            <person name="Harder C.B."/>
            <person name="Miyauchi S."/>
            <person name="Viragh M."/>
            <person name="Kuo A."/>
            <person name="Thoen E."/>
            <person name="Andreopoulos B."/>
            <person name="Lu D."/>
            <person name="Skrede I."/>
            <person name="Drula E."/>
            <person name="Henrissat B."/>
            <person name="Morin E."/>
            <person name="Kohler A."/>
            <person name="Barry K."/>
            <person name="LaButti K."/>
            <person name="Morin E."/>
            <person name="Salamov A."/>
            <person name="Lipzen A."/>
            <person name="Mereny Z."/>
            <person name="Hegedus B."/>
            <person name="Baldrian P."/>
            <person name="Stursova M."/>
            <person name="Weitz H."/>
            <person name="Taylor A."/>
            <person name="Grigoriev I.V."/>
            <person name="Nagy L.G."/>
            <person name="Martin F."/>
            <person name="Kauserud H."/>
        </authorList>
    </citation>
    <scope>NUCLEOTIDE SEQUENCE</scope>
    <source>
        <strain evidence="3">CBHHK067</strain>
    </source>
</reference>
<dbReference type="EMBL" id="JARKIE010000442">
    <property type="protein sequence ID" value="KAJ7638122.1"/>
    <property type="molecule type" value="Genomic_DNA"/>
</dbReference>
<evidence type="ECO:0000313" key="4">
    <source>
        <dbReference type="Proteomes" id="UP001221757"/>
    </source>
</evidence>
<evidence type="ECO:0000313" key="3">
    <source>
        <dbReference type="EMBL" id="KAJ7638122.1"/>
    </source>
</evidence>
<protein>
    <recommendedName>
        <fullName evidence="2">Fungal-type protein kinase domain-containing protein</fullName>
    </recommendedName>
</protein>